<dbReference type="SUPFAM" id="SSF140990">
    <property type="entry name" value="FtsH protease domain-like"/>
    <property type="match status" value="1"/>
</dbReference>
<evidence type="ECO:0000256" key="3">
    <source>
        <dbReference type="ARBA" id="ARBA00004370"/>
    </source>
</evidence>
<dbReference type="InterPro" id="IPR003593">
    <property type="entry name" value="AAA+_ATPase"/>
</dbReference>
<keyword evidence="7" id="KW-0479">Metal-binding</keyword>
<evidence type="ECO:0000313" key="18">
    <source>
        <dbReference type="Proteomes" id="UP000187429"/>
    </source>
</evidence>
<evidence type="ECO:0000259" key="16">
    <source>
        <dbReference type="SMART" id="SM00382"/>
    </source>
</evidence>
<evidence type="ECO:0000256" key="11">
    <source>
        <dbReference type="ARBA" id="ARBA00022840"/>
    </source>
</evidence>
<feature type="domain" description="AAA+ ATPase" evidence="16">
    <location>
        <begin position="342"/>
        <end position="478"/>
    </location>
</feature>
<dbReference type="AlphaFoldDB" id="A0A1R1YP67"/>
<dbReference type="Pfam" id="PF17862">
    <property type="entry name" value="AAA_lid_3"/>
    <property type="match status" value="1"/>
</dbReference>
<name>A0A1R1YP67_9FUNG</name>
<keyword evidence="6 17" id="KW-0645">Protease</keyword>
<evidence type="ECO:0000256" key="5">
    <source>
        <dbReference type="ARBA" id="ARBA00010550"/>
    </source>
</evidence>
<evidence type="ECO:0000256" key="4">
    <source>
        <dbReference type="ARBA" id="ARBA00010044"/>
    </source>
</evidence>
<reference evidence="18" key="1">
    <citation type="submission" date="2017-01" db="EMBL/GenBank/DDBJ databases">
        <authorList>
            <person name="Wang Y."/>
            <person name="White M."/>
            <person name="Kvist S."/>
            <person name="Moncalvo J.-M."/>
        </authorList>
    </citation>
    <scope>NUCLEOTIDE SEQUENCE [LARGE SCALE GENOMIC DNA]</scope>
    <source>
        <strain evidence="18">ID-206-W2</strain>
    </source>
</reference>
<proteinExistence type="inferred from homology"/>
<dbReference type="Pfam" id="PF01434">
    <property type="entry name" value="Peptidase_M41"/>
    <property type="match status" value="1"/>
</dbReference>
<comment type="cofactor">
    <cofactor evidence="1">
        <name>Zn(2+)</name>
        <dbReference type="ChEBI" id="CHEBI:29105"/>
    </cofactor>
</comment>
<feature type="region of interest" description="Disordered" evidence="15">
    <location>
        <begin position="191"/>
        <end position="242"/>
    </location>
</feature>
<keyword evidence="10" id="KW-0862">Zinc</keyword>
<evidence type="ECO:0000256" key="14">
    <source>
        <dbReference type="ARBA" id="ARBA00023136"/>
    </source>
</evidence>
<dbReference type="EMBL" id="LSSM01000511">
    <property type="protein sequence ID" value="OMJ28684.1"/>
    <property type="molecule type" value="Genomic_DNA"/>
</dbReference>
<dbReference type="FunFam" id="1.20.58.760:FF:000002">
    <property type="entry name" value="ATP-dependent zinc metalloprotease FtsH"/>
    <property type="match status" value="1"/>
</dbReference>
<evidence type="ECO:0000256" key="13">
    <source>
        <dbReference type="ARBA" id="ARBA00023128"/>
    </source>
</evidence>
<accession>A0A1R1YP67</accession>
<dbReference type="Proteomes" id="UP000187429">
    <property type="component" value="Unassembled WGS sequence"/>
</dbReference>
<dbReference type="CDD" id="cd19501">
    <property type="entry name" value="RecA-like_FtsH"/>
    <property type="match status" value="1"/>
</dbReference>
<evidence type="ECO:0000256" key="2">
    <source>
        <dbReference type="ARBA" id="ARBA00004173"/>
    </source>
</evidence>
<evidence type="ECO:0000256" key="8">
    <source>
        <dbReference type="ARBA" id="ARBA00022741"/>
    </source>
</evidence>
<dbReference type="InterPro" id="IPR041569">
    <property type="entry name" value="AAA_lid_3"/>
</dbReference>
<evidence type="ECO:0000256" key="9">
    <source>
        <dbReference type="ARBA" id="ARBA00022801"/>
    </source>
</evidence>
<evidence type="ECO:0000256" key="7">
    <source>
        <dbReference type="ARBA" id="ARBA00022723"/>
    </source>
</evidence>
<dbReference type="GO" id="GO:0141164">
    <property type="term" value="P:mitochondrial protein quality control"/>
    <property type="evidence" value="ECO:0007669"/>
    <property type="project" value="UniProtKB-ARBA"/>
</dbReference>
<evidence type="ECO:0000256" key="15">
    <source>
        <dbReference type="SAM" id="MobiDB-lite"/>
    </source>
</evidence>
<dbReference type="HAMAP" id="MF_01458">
    <property type="entry name" value="FtsH"/>
    <property type="match status" value="1"/>
</dbReference>
<keyword evidence="9" id="KW-0378">Hydrolase</keyword>
<keyword evidence="13" id="KW-0496">Mitochondrion</keyword>
<dbReference type="GO" id="GO:0007005">
    <property type="term" value="P:mitochondrion organization"/>
    <property type="evidence" value="ECO:0007669"/>
    <property type="project" value="TreeGrafter"/>
</dbReference>
<feature type="region of interest" description="Disordered" evidence="15">
    <location>
        <begin position="75"/>
        <end position="100"/>
    </location>
</feature>
<dbReference type="FunFam" id="3.40.50.300:FF:000175">
    <property type="entry name" value="ATP-dependent zinc metalloprotease FTSH 4"/>
    <property type="match status" value="1"/>
</dbReference>
<keyword evidence="18" id="KW-1185">Reference proteome</keyword>
<comment type="caution">
    <text evidence="17">The sequence shown here is derived from an EMBL/GenBank/DDBJ whole genome shotgun (WGS) entry which is preliminary data.</text>
</comment>
<evidence type="ECO:0000256" key="12">
    <source>
        <dbReference type="ARBA" id="ARBA00023049"/>
    </source>
</evidence>
<evidence type="ECO:0000256" key="10">
    <source>
        <dbReference type="ARBA" id="ARBA00022833"/>
    </source>
</evidence>
<evidence type="ECO:0000256" key="6">
    <source>
        <dbReference type="ARBA" id="ARBA00022670"/>
    </source>
</evidence>
<dbReference type="OrthoDB" id="1413014at2759"/>
<dbReference type="Gene3D" id="1.20.58.760">
    <property type="entry name" value="Peptidase M41"/>
    <property type="match status" value="1"/>
</dbReference>
<keyword evidence="8" id="KW-0547">Nucleotide-binding</keyword>
<dbReference type="InterPro" id="IPR005936">
    <property type="entry name" value="FtsH"/>
</dbReference>
<evidence type="ECO:0000256" key="1">
    <source>
        <dbReference type="ARBA" id="ARBA00001947"/>
    </source>
</evidence>
<dbReference type="GO" id="GO:0005524">
    <property type="term" value="F:ATP binding"/>
    <property type="evidence" value="ECO:0007669"/>
    <property type="project" value="UniProtKB-KW"/>
</dbReference>
<organism evidence="17 18">
    <name type="scientific">Smittium culicis</name>
    <dbReference type="NCBI Taxonomy" id="133412"/>
    <lineage>
        <taxon>Eukaryota</taxon>
        <taxon>Fungi</taxon>
        <taxon>Fungi incertae sedis</taxon>
        <taxon>Zoopagomycota</taxon>
        <taxon>Kickxellomycotina</taxon>
        <taxon>Harpellomycetes</taxon>
        <taxon>Harpellales</taxon>
        <taxon>Legeriomycetaceae</taxon>
        <taxon>Smittium</taxon>
    </lineage>
</organism>
<keyword evidence="12 17" id="KW-0482">Metalloprotease</keyword>
<keyword evidence="14" id="KW-0472">Membrane</keyword>
<dbReference type="InterPro" id="IPR000642">
    <property type="entry name" value="Peptidase_M41"/>
</dbReference>
<dbReference type="Pfam" id="PF00004">
    <property type="entry name" value="AAA"/>
    <property type="match status" value="1"/>
</dbReference>
<dbReference type="InterPro" id="IPR027417">
    <property type="entry name" value="P-loop_NTPase"/>
</dbReference>
<keyword evidence="11" id="KW-0067">ATP-binding</keyword>
<dbReference type="SUPFAM" id="SSF52540">
    <property type="entry name" value="P-loop containing nucleoside triphosphate hydrolases"/>
    <property type="match status" value="1"/>
</dbReference>
<comment type="subcellular location">
    <subcellularLocation>
        <location evidence="3">Membrane</location>
    </subcellularLocation>
    <subcellularLocation>
        <location evidence="2">Mitochondrion</location>
    </subcellularLocation>
</comment>
<dbReference type="GO" id="GO:0046872">
    <property type="term" value="F:metal ion binding"/>
    <property type="evidence" value="ECO:0007669"/>
    <property type="project" value="UniProtKB-KW"/>
</dbReference>
<feature type="compositionally biased region" description="Low complexity" evidence="15">
    <location>
        <begin position="90"/>
        <end position="100"/>
    </location>
</feature>
<comment type="similarity">
    <text evidence="4">In the C-terminal section; belongs to the peptidase M41 family.</text>
</comment>
<dbReference type="InterPro" id="IPR003959">
    <property type="entry name" value="ATPase_AAA_core"/>
</dbReference>
<evidence type="ECO:0000313" key="17">
    <source>
        <dbReference type="EMBL" id="OMJ28684.1"/>
    </source>
</evidence>
<comment type="similarity">
    <text evidence="5">In the N-terminal section; belongs to the AAA ATPase family.</text>
</comment>
<dbReference type="GO" id="GO:0005743">
    <property type="term" value="C:mitochondrial inner membrane"/>
    <property type="evidence" value="ECO:0007669"/>
    <property type="project" value="TreeGrafter"/>
</dbReference>
<sequence>MLIQFIPPYLSPLYLVPRPDNLSLSKDSYFPSIDPVLNNPSSFKRNFSSNSISNGWGSYPGISSSFPKYSKDYKQPQKIESLPSNPPPTSNNSTSSHSSNADYYRRILEQGDLREINNNVLLKIETSESNLDIETIEIYLRALLLTNTSSKNAAVRLANLLRNYPLLANNLRLSQLMDNFYSNLSPISNNNQPNNFNQNEFQNYNHHDYNSTSNKSYTSTKDNNNTGYNTNPPSNQDQSDGTDVKPIHVVVTEEKKSLALKTARWLIGTLIYAFCILTFLNLAMEGSGVMQTTHSPKVFVPEEKTKVTFGDVQGCDEAKIELQELVEFLKDPKEFSQLGGKLPRGVLLTGPPGTGKTLLARAVAGEADVPFFFMSGAEFDEIYVGVGSKRLRELFAAAREKSPSIVFIDEIDAIGSKRSQRDQSYMKQTLNQLLVELDGFSQSEGVIFIGATNFPESLDSALTRPGRFDRVIDVPLPDVRGRISILKLHTNKIPLSEDVDLSVTARGTVGFSGAELNNLVNIAAIQASKDRATKVSNKHLEYAKDKILMGAERKSAYITPDSRVSTAYHEGGHALVALYTKGALPLHKATIMPRGHALGVTVQLPEMDKNSYTRQEYLAMLDVCMGGYVAEQLIFGYDNVTSGSSSDLSKATSLATSMVTQYGMSDVIGRVAYDKNTFEQLSAETKKEIDSEIRRFNEDSYNRVLKLLSEKRSELESLAKALVEYETLDQKEIILATKNEPIPRPI</sequence>
<feature type="compositionally biased region" description="Low complexity" evidence="15">
    <location>
        <begin position="191"/>
        <end position="226"/>
    </location>
</feature>
<dbReference type="PANTHER" id="PTHR23076:SF97">
    <property type="entry name" value="ATP-DEPENDENT ZINC METALLOPROTEASE YME1L1"/>
    <property type="match status" value="1"/>
</dbReference>
<dbReference type="PANTHER" id="PTHR23076">
    <property type="entry name" value="METALLOPROTEASE M41 FTSH"/>
    <property type="match status" value="1"/>
</dbReference>
<dbReference type="FunFam" id="1.10.8.60:FF:000001">
    <property type="entry name" value="ATP-dependent zinc metalloprotease FtsH"/>
    <property type="match status" value="1"/>
</dbReference>
<dbReference type="NCBIfam" id="TIGR01241">
    <property type="entry name" value="FtsH_fam"/>
    <property type="match status" value="1"/>
</dbReference>
<dbReference type="GO" id="GO:0004222">
    <property type="term" value="F:metalloendopeptidase activity"/>
    <property type="evidence" value="ECO:0007669"/>
    <property type="project" value="InterPro"/>
</dbReference>
<dbReference type="GO" id="GO:0004176">
    <property type="term" value="F:ATP-dependent peptidase activity"/>
    <property type="evidence" value="ECO:0007669"/>
    <property type="project" value="InterPro"/>
</dbReference>
<dbReference type="Gene3D" id="1.10.8.60">
    <property type="match status" value="1"/>
</dbReference>
<gene>
    <name evidence="17" type="ORF">AYI69_g1839</name>
</gene>
<dbReference type="InterPro" id="IPR037219">
    <property type="entry name" value="Peptidase_M41-like"/>
</dbReference>
<dbReference type="SMART" id="SM00382">
    <property type="entry name" value="AAA"/>
    <property type="match status" value="1"/>
</dbReference>
<feature type="compositionally biased region" description="Polar residues" evidence="15">
    <location>
        <begin position="227"/>
        <end position="241"/>
    </location>
</feature>
<dbReference type="GO" id="GO:0016887">
    <property type="term" value="F:ATP hydrolysis activity"/>
    <property type="evidence" value="ECO:0007669"/>
    <property type="project" value="InterPro"/>
</dbReference>
<dbReference type="Gene3D" id="3.40.50.300">
    <property type="entry name" value="P-loop containing nucleotide triphosphate hydrolases"/>
    <property type="match status" value="1"/>
</dbReference>
<protein>
    <submittedName>
        <fullName evidence="17">ATP-dependent zinc metalloprotease YME1-like protein</fullName>
    </submittedName>
</protein>